<organism evidence="2 3">
    <name type="scientific">Fusarium zealandicum</name>
    <dbReference type="NCBI Taxonomy" id="1053134"/>
    <lineage>
        <taxon>Eukaryota</taxon>
        <taxon>Fungi</taxon>
        <taxon>Dikarya</taxon>
        <taxon>Ascomycota</taxon>
        <taxon>Pezizomycotina</taxon>
        <taxon>Sordariomycetes</taxon>
        <taxon>Hypocreomycetidae</taxon>
        <taxon>Hypocreales</taxon>
        <taxon>Nectriaceae</taxon>
        <taxon>Fusarium</taxon>
        <taxon>Fusarium staphyleae species complex</taxon>
    </lineage>
</organism>
<dbReference type="PANTHER" id="PTHR38790:SF9">
    <property type="entry name" value="F-BOX DOMAIN-CONTAINING PROTEIN"/>
    <property type="match status" value="1"/>
</dbReference>
<dbReference type="OrthoDB" id="4757095at2759"/>
<proteinExistence type="predicted"/>
<gene>
    <name evidence="2" type="ORF">FZEAL_2461</name>
</gene>
<dbReference type="Pfam" id="PF24864">
    <property type="entry name" value="DUF7730"/>
    <property type="match status" value="1"/>
</dbReference>
<keyword evidence="3" id="KW-1185">Reference proteome</keyword>
<dbReference type="AlphaFoldDB" id="A0A8H4UQP1"/>
<evidence type="ECO:0000313" key="2">
    <source>
        <dbReference type="EMBL" id="KAF4981788.1"/>
    </source>
</evidence>
<reference evidence="2" key="1">
    <citation type="journal article" date="2020" name="BMC Genomics">
        <title>Correction to: Identification and distribution of gene clusters required for synthesis of sphingolipid metabolism inhibitors in diverse species of the filamentous fungus Fusarium.</title>
        <authorList>
            <person name="Kim H.S."/>
            <person name="Lohmar J.M."/>
            <person name="Busman M."/>
            <person name="Brown D.W."/>
            <person name="Naumann T.A."/>
            <person name="Divon H.H."/>
            <person name="Lysoe E."/>
            <person name="Uhlig S."/>
            <person name="Proctor R.H."/>
        </authorList>
    </citation>
    <scope>NUCLEOTIDE SEQUENCE</scope>
    <source>
        <strain evidence="2">NRRL 22465</strain>
    </source>
</reference>
<evidence type="ECO:0000313" key="3">
    <source>
        <dbReference type="Proteomes" id="UP000635477"/>
    </source>
</evidence>
<protein>
    <recommendedName>
        <fullName evidence="1">DUF7730 domain-containing protein</fullName>
    </recommendedName>
</protein>
<dbReference type="EMBL" id="JABEYC010000150">
    <property type="protein sequence ID" value="KAF4981788.1"/>
    <property type="molecule type" value="Genomic_DNA"/>
</dbReference>
<sequence length="214" mass="25032">MQDMPRYPDAHPQNNSAFFAKLPPEIRHMVYVKLIGARMIHLRFRFVYTGLKEADCWSHFFCHGTTQECPQTPRDIRLLGAINFLVTCRQFFESGIQALYMTNTLVFEDQLVLLLFRNSKKPWFKLFRHMHFNISMRPMGVLHNQQLNNLRDMCAALACLPNNSNLSLRLCFGCMYIEAWAYRGVVEVLHEAADKFAARGIRVRLWMAESLIEL</sequence>
<reference evidence="2" key="2">
    <citation type="submission" date="2020-05" db="EMBL/GenBank/DDBJ databases">
        <authorList>
            <person name="Kim H.-S."/>
            <person name="Proctor R.H."/>
            <person name="Brown D.W."/>
        </authorList>
    </citation>
    <scope>NUCLEOTIDE SEQUENCE</scope>
    <source>
        <strain evidence="2">NRRL 22465</strain>
    </source>
</reference>
<accession>A0A8H4UQP1</accession>
<evidence type="ECO:0000259" key="1">
    <source>
        <dbReference type="Pfam" id="PF24864"/>
    </source>
</evidence>
<dbReference type="PANTHER" id="PTHR38790">
    <property type="entry name" value="2EXR DOMAIN-CONTAINING PROTEIN-RELATED"/>
    <property type="match status" value="1"/>
</dbReference>
<dbReference type="InterPro" id="IPR056632">
    <property type="entry name" value="DUF7730"/>
</dbReference>
<comment type="caution">
    <text evidence="2">The sequence shown here is derived from an EMBL/GenBank/DDBJ whole genome shotgun (WGS) entry which is preliminary data.</text>
</comment>
<dbReference type="Proteomes" id="UP000635477">
    <property type="component" value="Unassembled WGS sequence"/>
</dbReference>
<feature type="domain" description="DUF7730" evidence="1">
    <location>
        <begin position="11"/>
        <end position="149"/>
    </location>
</feature>
<name>A0A8H4UQP1_9HYPO</name>